<organism evidence="1">
    <name type="scientific">Ligilactobacillus agilis</name>
    <dbReference type="NCBI Taxonomy" id="1601"/>
    <lineage>
        <taxon>Bacteria</taxon>
        <taxon>Bacillati</taxon>
        <taxon>Bacillota</taxon>
        <taxon>Bacilli</taxon>
        <taxon>Lactobacillales</taxon>
        <taxon>Lactobacillaceae</taxon>
        <taxon>Ligilactobacillus</taxon>
    </lineage>
</organism>
<name>A0A6F9XJ15_9LACO</name>
<dbReference type="AlphaFoldDB" id="A0A6F9XJ15"/>
<sequence>METNQKLRQQFENFVAEFKRFENIVFIDWHNANGSSNCRVNYMINEKTGELHISGDLGSAVFYWYGKNTWQNIASYSKNLGYFLSKAEANSEKGYYDEEKARKELEDYFSEEDWDDEDIEKKLGCTRTELINRAMERWNQYGTGEFSNDAFDDDKTVDFLHDNDIYSAGHTVSDRERLWAVGLQMILEKYNNANN</sequence>
<comment type="caution">
    <text evidence="1">The sequence shown here is derived from an EMBL/GenBank/DDBJ whole genome shotgun (WGS) entry which is preliminary data.</text>
</comment>
<proteinExistence type="predicted"/>
<evidence type="ECO:0000313" key="1">
    <source>
        <dbReference type="EMBL" id="GET05236.1"/>
    </source>
</evidence>
<accession>A0A6F9XJ15</accession>
<gene>
    <name evidence="1" type="ORF">SY212_02660</name>
</gene>
<protein>
    <submittedName>
        <fullName evidence="1">Uncharacterized protein</fullName>
    </submittedName>
</protein>
<dbReference type="Proteomes" id="UP000494265">
    <property type="component" value="Unassembled WGS sequence"/>
</dbReference>
<dbReference type="EMBL" id="BLAM01000045">
    <property type="protein sequence ID" value="GET05236.1"/>
    <property type="molecule type" value="Genomic_DNA"/>
</dbReference>
<reference evidence="1" key="1">
    <citation type="submission" date="2019-10" db="EMBL/GenBank/DDBJ databases">
        <title>Lactobacillus agilis SY212 Whole Genome Sequencing Project.</title>
        <authorList>
            <person name="Suzuki S."/>
            <person name="Endo A."/>
            <person name="Maeno S."/>
            <person name="Shiwa Y."/>
            <person name="Matsutani M."/>
            <person name="Kajikawa A."/>
        </authorList>
    </citation>
    <scope>NUCLEOTIDE SEQUENCE</scope>
    <source>
        <strain evidence="1">SY212</strain>
    </source>
</reference>